<dbReference type="RefSeq" id="WP_184578392.1">
    <property type="nucleotide sequence ID" value="NZ_JACHJT010000001.1"/>
</dbReference>
<sequence length="64" mass="7382">MESQTVPTGEAARILGVDARTVYYYARDYADFPEPGRFGSALVWDVQQLKDWRAKHPIKPKRND</sequence>
<organism evidence="1 2">
    <name type="scientific">Lipingzhangella halophila</name>
    <dbReference type="NCBI Taxonomy" id="1783352"/>
    <lineage>
        <taxon>Bacteria</taxon>
        <taxon>Bacillati</taxon>
        <taxon>Actinomycetota</taxon>
        <taxon>Actinomycetes</taxon>
        <taxon>Streptosporangiales</taxon>
        <taxon>Nocardiopsidaceae</taxon>
        <taxon>Lipingzhangella</taxon>
    </lineage>
</organism>
<evidence type="ECO:0000313" key="1">
    <source>
        <dbReference type="EMBL" id="MBB4931746.1"/>
    </source>
</evidence>
<proteinExistence type="predicted"/>
<evidence type="ECO:0000313" key="2">
    <source>
        <dbReference type="Proteomes" id="UP000523007"/>
    </source>
</evidence>
<dbReference type="EMBL" id="JACHJT010000001">
    <property type="protein sequence ID" value="MBB4931746.1"/>
    <property type="molecule type" value="Genomic_DNA"/>
</dbReference>
<dbReference type="SUPFAM" id="SSF46955">
    <property type="entry name" value="Putative DNA-binding domain"/>
    <property type="match status" value="1"/>
</dbReference>
<reference evidence="1 2" key="1">
    <citation type="submission" date="2020-08" db="EMBL/GenBank/DDBJ databases">
        <title>Sequencing the genomes of 1000 actinobacteria strains.</title>
        <authorList>
            <person name="Klenk H.-P."/>
        </authorList>
    </citation>
    <scope>NUCLEOTIDE SEQUENCE [LARGE SCALE GENOMIC DNA]</scope>
    <source>
        <strain evidence="1 2">DSM 102030</strain>
    </source>
</reference>
<dbReference type="InterPro" id="IPR009061">
    <property type="entry name" value="DNA-bd_dom_put_sf"/>
</dbReference>
<dbReference type="GO" id="GO:0003677">
    <property type="term" value="F:DNA binding"/>
    <property type="evidence" value="ECO:0007669"/>
    <property type="project" value="UniProtKB-KW"/>
</dbReference>
<accession>A0A7W7RGU4</accession>
<keyword evidence="2" id="KW-1185">Reference proteome</keyword>
<dbReference type="AlphaFoldDB" id="A0A7W7RGU4"/>
<comment type="caution">
    <text evidence="1">The sequence shown here is derived from an EMBL/GenBank/DDBJ whole genome shotgun (WGS) entry which is preliminary data.</text>
</comment>
<gene>
    <name evidence="1" type="ORF">F4561_002566</name>
</gene>
<protein>
    <submittedName>
        <fullName evidence="1">Putative DNA-binding transcriptional regulator AlpA</fullName>
    </submittedName>
</protein>
<dbReference type="Proteomes" id="UP000523007">
    <property type="component" value="Unassembled WGS sequence"/>
</dbReference>
<keyword evidence="1" id="KW-0238">DNA-binding</keyword>
<name>A0A7W7RGU4_9ACTN</name>